<gene>
    <name evidence="1" type="ORF">I6U48_03890</name>
</gene>
<dbReference type="PANTHER" id="PTHR13812:SF19">
    <property type="entry name" value="KETIMINE REDUCTASE MU-CRYSTALLIN"/>
    <property type="match status" value="1"/>
</dbReference>
<dbReference type="Proteomes" id="UP000694308">
    <property type="component" value="Unassembled WGS sequence"/>
</dbReference>
<dbReference type="EMBL" id="JAEEGC010000018">
    <property type="protein sequence ID" value="MBV7272058.1"/>
    <property type="molecule type" value="Genomic_DNA"/>
</dbReference>
<organism evidence="1 2">
    <name type="scientific">Clostridium thailandense</name>
    <dbReference type="NCBI Taxonomy" id="2794346"/>
    <lineage>
        <taxon>Bacteria</taxon>
        <taxon>Bacillati</taxon>
        <taxon>Bacillota</taxon>
        <taxon>Clostridia</taxon>
        <taxon>Eubacteriales</taxon>
        <taxon>Clostridiaceae</taxon>
        <taxon>Clostridium</taxon>
    </lineage>
</organism>
<sequence length="89" mass="9675">MFKAARVFADDIGQASKVGEIQTAIRSGILQKKSIIEIGNVINENQKGRLSNKDITVFDSTGIALQDLAVAEYILKISEENNIGNIVNI</sequence>
<evidence type="ECO:0008006" key="3">
    <source>
        <dbReference type="Google" id="ProtNLM"/>
    </source>
</evidence>
<keyword evidence="2" id="KW-1185">Reference proteome</keyword>
<reference evidence="1" key="1">
    <citation type="submission" date="2020-12" db="EMBL/GenBank/DDBJ databases">
        <title>Clostridium thailandense sp. nov., a novel acetogenic bacterium isolated from peat land soil in Thailand.</title>
        <authorList>
            <person name="Chaikitkaew S."/>
            <person name="Birkeland N.K."/>
        </authorList>
    </citation>
    <scope>NUCLEOTIDE SEQUENCE</scope>
    <source>
        <strain evidence="1">PL3</strain>
    </source>
</reference>
<accession>A0A949X365</accession>
<protein>
    <recommendedName>
        <fullName evidence="3">Ornithine cyclodeaminase</fullName>
    </recommendedName>
</protein>
<dbReference type="InterPro" id="IPR003462">
    <property type="entry name" value="ODC_Mu_crystall"/>
</dbReference>
<dbReference type="PANTHER" id="PTHR13812">
    <property type="entry name" value="KETIMINE REDUCTASE MU-CRYSTALLIN"/>
    <property type="match status" value="1"/>
</dbReference>
<comment type="caution">
    <text evidence="1">The sequence shown here is derived from an EMBL/GenBank/DDBJ whole genome shotgun (WGS) entry which is preliminary data.</text>
</comment>
<evidence type="ECO:0000313" key="1">
    <source>
        <dbReference type="EMBL" id="MBV7272058.1"/>
    </source>
</evidence>
<name>A0A949X365_9CLOT</name>
<proteinExistence type="predicted"/>
<evidence type="ECO:0000313" key="2">
    <source>
        <dbReference type="Proteomes" id="UP000694308"/>
    </source>
</evidence>
<dbReference type="Pfam" id="PF02423">
    <property type="entry name" value="OCD_Mu_crystall"/>
    <property type="match status" value="1"/>
</dbReference>
<dbReference type="AlphaFoldDB" id="A0A949X365"/>
<dbReference type="GO" id="GO:0005737">
    <property type="term" value="C:cytoplasm"/>
    <property type="evidence" value="ECO:0007669"/>
    <property type="project" value="TreeGrafter"/>
</dbReference>